<feature type="region of interest" description="Disordered" evidence="1">
    <location>
        <begin position="55"/>
        <end position="75"/>
    </location>
</feature>
<dbReference type="Proteomes" id="UP001060325">
    <property type="component" value="Chromosome"/>
</dbReference>
<organism evidence="2 3">
    <name type="scientific">Exiguobacterium aurantiacum</name>
    <dbReference type="NCBI Taxonomy" id="33987"/>
    <lineage>
        <taxon>Bacteria</taxon>
        <taxon>Bacillati</taxon>
        <taxon>Bacillota</taxon>
        <taxon>Bacilli</taxon>
        <taxon>Bacillales</taxon>
        <taxon>Bacillales Family XII. Incertae Sedis</taxon>
        <taxon>Exiguobacterium</taxon>
    </lineage>
</organism>
<evidence type="ECO:0000256" key="1">
    <source>
        <dbReference type="SAM" id="MobiDB-lite"/>
    </source>
</evidence>
<protein>
    <submittedName>
        <fullName evidence="2">YobA family protein</fullName>
    </submittedName>
</protein>
<dbReference type="RefSeq" id="WP_058764445.1">
    <property type="nucleotide sequence ID" value="NZ_CP085004.1"/>
</dbReference>
<name>A0ABY5FQP4_9BACL</name>
<proteinExistence type="predicted"/>
<accession>A0ABY5FQP4</accession>
<keyword evidence="3" id="KW-1185">Reference proteome</keyword>
<gene>
    <name evidence="2" type="ORF">NMQ00_03620</name>
</gene>
<dbReference type="Pfam" id="PF11518">
    <property type="entry name" value="DUF3221"/>
    <property type="match status" value="1"/>
</dbReference>
<dbReference type="EMBL" id="CP101462">
    <property type="protein sequence ID" value="UTT43604.1"/>
    <property type="molecule type" value="Genomic_DNA"/>
</dbReference>
<evidence type="ECO:0000313" key="3">
    <source>
        <dbReference type="Proteomes" id="UP001060325"/>
    </source>
</evidence>
<dbReference type="InterPro" id="IPR021598">
    <property type="entry name" value="DUF3221"/>
</dbReference>
<reference evidence="2" key="1">
    <citation type="submission" date="2022-07" db="EMBL/GenBank/DDBJ databases">
        <title>Complete genome of CX2.</title>
        <authorList>
            <person name="Cao G."/>
        </authorList>
    </citation>
    <scope>NUCLEOTIDE SEQUENCE</scope>
    <source>
        <strain evidence="2">CX2</strain>
    </source>
</reference>
<sequence>MVTFTGYIVELEPTRIRVAPNLDAEPFDGIVFHWEEPLREDETPLAVGQQVRVEHDEKMTRSLPPQATAHRIDVL</sequence>
<evidence type="ECO:0000313" key="2">
    <source>
        <dbReference type="EMBL" id="UTT43604.1"/>
    </source>
</evidence>